<comment type="caution">
    <text evidence="2">The sequence shown here is derived from an EMBL/GenBank/DDBJ whole genome shotgun (WGS) entry which is preliminary data.</text>
</comment>
<dbReference type="Proteomes" id="UP000441333">
    <property type="component" value="Unassembled WGS sequence"/>
</dbReference>
<dbReference type="RefSeq" id="WP_150939091.1">
    <property type="nucleotide sequence ID" value="NZ_WAAT01000044.1"/>
</dbReference>
<organism evidence="2 3">
    <name type="scientific">Pseudotamlana haliotis</name>
    <dbReference type="NCBI Taxonomy" id="2614804"/>
    <lineage>
        <taxon>Bacteria</taxon>
        <taxon>Pseudomonadati</taxon>
        <taxon>Bacteroidota</taxon>
        <taxon>Flavobacteriia</taxon>
        <taxon>Flavobacteriales</taxon>
        <taxon>Flavobacteriaceae</taxon>
        <taxon>Pseudotamlana</taxon>
    </lineage>
</organism>
<feature type="signal peptide" evidence="1">
    <location>
        <begin position="1"/>
        <end position="19"/>
    </location>
</feature>
<keyword evidence="3" id="KW-1185">Reference proteome</keyword>
<sequence>MKYTFTLLVFALLSISAFSQTPVLNKKNEVAFVVTDLIDGSFQLKYERVISDHFSVDLGLGYKGEKGLINLSGLDTEKIKTSDLTYTGIKVVPEVRYYLNNIRQTGMTGFYLGAYVKYSHFKSDLDGEYVDDAGTPFDLEFDANIDITSVGLMVGYKLPISKRFSIDFLIAGPGSGFYNISIENQRDLPDEFYDDLNEALEKYSLFDYLNGDFRFSQVKRRSDLRLLSFRYGVSLTYAF</sequence>
<dbReference type="AlphaFoldDB" id="A0A6N6MEK9"/>
<dbReference type="Pfam" id="PF12099">
    <property type="entry name" value="DUF3575"/>
    <property type="match status" value="1"/>
</dbReference>
<evidence type="ECO:0000256" key="1">
    <source>
        <dbReference type="SAM" id="SignalP"/>
    </source>
</evidence>
<dbReference type="InterPro" id="IPR021958">
    <property type="entry name" value="DUF3575"/>
</dbReference>
<proteinExistence type="predicted"/>
<evidence type="ECO:0000313" key="2">
    <source>
        <dbReference type="EMBL" id="KAB1067781.1"/>
    </source>
</evidence>
<protein>
    <submittedName>
        <fullName evidence="2">DUF3575 domain-containing protein</fullName>
    </submittedName>
</protein>
<evidence type="ECO:0000313" key="3">
    <source>
        <dbReference type="Proteomes" id="UP000441333"/>
    </source>
</evidence>
<reference evidence="2 3" key="1">
    <citation type="submission" date="2019-09" db="EMBL/GenBank/DDBJ databases">
        <authorList>
            <person name="Cao W.R."/>
        </authorList>
    </citation>
    <scope>NUCLEOTIDE SEQUENCE [LARGE SCALE GENOMIC DNA]</scope>
    <source>
        <strain evidence="2 3">B1N29</strain>
    </source>
</reference>
<name>A0A6N6MEK9_9FLAO</name>
<gene>
    <name evidence="2" type="ORF">F6U93_09260</name>
</gene>
<keyword evidence="1" id="KW-0732">Signal</keyword>
<feature type="chain" id="PRO_5026735618" evidence="1">
    <location>
        <begin position="20"/>
        <end position="239"/>
    </location>
</feature>
<accession>A0A6N6MEK9</accession>
<dbReference type="EMBL" id="WAAT01000044">
    <property type="protein sequence ID" value="KAB1067781.1"/>
    <property type="molecule type" value="Genomic_DNA"/>
</dbReference>
<dbReference type="Gene3D" id="2.40.160.20">
    <property type="match status" value="1"/>
</dbReference>